<sequence>METDIAGKDRSGSDPTVLELSDGVFGVPRSVPTLKRSDRPDCGRRSVLATYERRLTGIRIEFTGAIGSRELVCETGWIGGVLAGLDSVLMYTAHGSVLLVLDGLSAGWPKAGVLSVLDGWLETKLSLFVHGHEGMGQFGRGKRTEDEPLVRETGSGTFKWYQSDYGSRTEFCLDRTDVENAKHEHWRTDERLDLGSDQVVLTLCMDKFKIIWRMIGLLKVFWITRESYPRNYSKCWKQHRGLLKSMDPDSEVKKREGLTKRFLKLKEGKSGYRNWTKELSRLTKLDRLGRNRVGLLRHNCTDTVCSGVYGNREFPRRDCLSSRVLS</sequence>
<comment type="caution">
    <text evidence="1">The sequence shown here is derived from an EMBL/GenBank/DDBJ whole genome shotgun (WGS) entry which is preliminary data.</text>
</comment>
<name>A0A8S9GEL5_BRACR</name>
<accession>A0A8S9GEL5</accession>
<dbReference type="Proteomes" id="UP000712281">
    <property type="component" value="Unassembled WGS sequence"/>
</dbReference>
<dbReference type="EMBL" id="QGKW02002005">
    <property type="protein sequence ID" value="KAF2541912.1"/>
    <property type="molecule type" value="Genomic_DNA"/>
</dbReference>
<gene>
    <name evidence="1" type="ORF">F2Q68_00029479</name>
</gene>
<protein>
    <submittedName>
        <fullName evidence="1">Uncharacterized protein</fullName>
    </submittedName>
</protein>
<evidence type="ECO:0000313" key="1">
    <source>
        <dbReference type="EMBL" id="KAF2541912.1"/>
    </source>
</evidence>
<organism evidence="1 2">
    <name type="scientific">Brassica cretica</name>
    <name type="common">Mustard</name>
    <dbReference type="NCBI Taxonomy" id="69181"/>
    <lineage>
        <taxon>Eukaryota</taxon>
        <taxon>Viridiplantae</taxon>
        <taxon>Streptophyta</taxon>
        <taxon>Embryophyta</taxon>
        <taxon>Tracheophyta</taxon>
        <taxon>Spermatophyta</taxon>
        <taxon>Magnoliopsida</taxon>
        <taxon>eudicotyledons</taxon>
        <taxon>Gunneridae</taxon>
        <taxon>Pentapetalae</taxon>
        <taxon>rosids</taxon>
        <taxon>malvids</taxon>
        <taxon>Brassicales</taxon>
        <taxon>Brassicaceae</taxon>
        <taxon>Brassiceae</taxon>
        <taxon>Brassica</taxon>
    </lineage>
</organism>
<proteinExistence type="predicted"/>
<reference evidence="1" key="1">
    <citation type="submission" date="2019-12" db="EMBL/GenBank/DDBJ databases">
        <title>Genome sequencing and annotation of Brassica cretica.</title>
        <authorList>
            <person name="Studholme D.J."/>
            <person name="Sarris P.F."/>
        </authorList>
    </citation>
    <scope>NUCLEOTIDE SEQUENCE</scope>
    <source>
        <strain evidence="1">PFS-001/15</strain>
        <tissue evidence="1">Leaf</tissue>
    </source>
</reference>
<evidence type="ECO:0000313" key="2">
    <source>
        <dbReference type="Proteomes" id="UP000712281"/>
    </source>
</evidence>
<dbReference type="AlphaFoldDB" id="A0A8S9GEL5"/>